<dbReference type="GO" id="GO:0005886">
    <property type="term" value="C:plasma membrane"/>
    <property type="evidence" value="ECO:0007669"/>
    <property type="project" value="UniProtKB-ARBA"/>
</dbReference>
<evidence type="ECO:0000256" key="15">
    <source>
        <dbReference type="ARBA" id="ARBA00032637"/>
    </source>
</evidence>
<evidence type="ECO:0000256" key="10">
    <source>
        <dbReference type="ARBA" id="ARBA00022989"/>
    </source>
</evidence>
<dbReference type="EC" id="4.6.1.1" evidence="3"/>
<dbReference type="GO" id="GO:0005524">
    <property type="term" value="F:ATP binding"/>
    <property type="evidence" value="ECO:0007669"/>
    <property type="project" value="UniProtKB-KW"/>
</dbReference>
<proteinExistence type="inferred from homology"/>
<dbReference type="InterPro" id="IPR029787">
    <property type="entry name" value="Nucleotide_cyclase"/>
</dbReference>
<evidence type="ECO:0000256" key="14">
    <source>
        <dbReference type="ARBA" id="ARBA00032597"/>
    </source>
</evidence>
<dbReference type="CDD" id="cd07302">
    <property type="entry name" value="CHD"/>
    <property type="match status" value="1"/>
</dbReference>
<keyword evidence="8" id="KW-0067">ATP-binding</keyword>
<comment type="catalytic activity">
    <reaction evidence="1">
        <text>ATP = 3',5'-cyclic AMP + diphosphate</text>
        <dbReference type="Rhea" id="RHEA:15389"/>
        <dbReference type="ChEBI" id="CHEBI:30616"/>
        <dbReference type="ChEBI" id="CHEBI:33019"/>
        <dbReference type="ChEBI" id="CHEBI:58165"/>
        <dbReference type="EC" id="4.6.1.1"/>
    </reaction>
</comment>
<protein>
    <recommendedName>
        <fullName evidence="4">Adenylate cyclase</fullName>
        <ecNumber evidence="3">4.6.1.1</ecNumber>
    </recommendedName>
    <alternativeName>
        <fullName evidence="14">ATP pyrophosphate-lyase</fullName>
    </alternativeName>
    <alternativeName>
        <fullName evidence="15">Adenylyl cyclase</fullName>
    </alternativeName>
</protein>
<dbReference type="Pfam" id="PF00989">
    <property type="entry name" value="PAS"/>
    <property type="match status" value="1"/>
</dbReference>
<dbReference type="Pfam" id="PF13426">
    <property type="entry name" value="PAS_9"/>
    <property type="match status" value="1"/>
</dbReference>
<name>K9WBQ7_9CYAN</name>
<dbReference type="GO" id="GO:0035556">
    <property type="term" value="P:intracellular signal transduction"/>
    <property type="evidence" value="ECO:0007669"/>
    <property type="project" value="InterPro"/>
</dbReference>
<dbReference type="PROSITE" id="PS50125">
    <property type="entry name" value="GUANYLATE_CYCLASE_2"/>
    <property type="match status" value="1"/>
</dbReference>
<evidence type="ECO:0000256" key="8">
    <source>
        <dbReference type="ARBA" id="ARBA00022840"/>
    </source>
</evidence>
<dbReference type="PANTHER" id="PTHR11920">
    <property type="entry name" value="GUANYLYL CYCLASE"/>
    <property type="match status" value="1"/>
</dbReference>
<keyword evidence="7" id="KW-0547">Nucleotide-binding</keyword>
<keyword evidence="11" id="KW-0115">cAMP biosynthesis</keyword>
<dbReference type="GO" id="GO:0006171">
    <property type="term" value="P:cAMP biosynthetic process"/>
    <property type="evidence" value="ECO:0007669"/>
    <property type="project" value="UniProtKB-KW"/>
</dbReference>
<evidence type="ECO:0000256" key="17">
    <source>
        <dbReference type="RuleBase" id="RU000405"/>
    </source>
</evidence>
<keyword evidence="10" id="KW-1133">Transmembrane helix</keyword>
<dbReference type="Pfam" id="PF00211">
    <property type="entry name" value="Guanylate_cyc"/>
    <property type="match status" value="1"/>
</dbReference>
<dbReference type="HOGENOM" id="CLU_357853_0_0_3"/>
<dbReference type="eggNOG" id="COG2203">
    <property type="taxonomic scope" value="Bacteria"/>
</dbReference>
<reference evidence="21 22" key="1">
    <citation type="submission" date="2012-06" db="EMBL/GenBank/DDBJ databases">
        <title>Finished chromosome of genome of Microcoleus sp. PCC 7113.</title>
        <authorList>
            <consortium name="US DOE Joint Genome Institute"/>
            <person name="Gugger M."/>
            <person name="Coursin T."/>
            <person name="Rippka R."/>
            <person name="Tandeau De Marsac N."/>
            <person name="Huntemann M."/>
            <person name="Wei C.-L."/>
            <person name="Han J."/>
            <person name="Detter J.C."/>
            <person name="Han C."/>
            <person name="Tapia R."/>
            <person name="Chen A."/>
            <person name="Kyrpides N."/>
            <person name="Mavromatis K."/>
            <person name="Markowitz V."/>
            <person name="Szeto E."/>
            <person name="Ivanova N."/>
            <person name="Pagani I."/>
            <person name="Pati A."/>
            <person name="Goodwin L."/>
            <person name="Nordberg H.P."/>
            <person name="Cantor M.N."/>
            <person name="Hua S.X."/>
            <person name="Woyke T."/>
            <person name="Kerfeld C.A."/>
        </authorList>
    </citation>
    <scope>NUCLEOTIDE SEQUENCE [LARGE SCALE GENOMIC DNA]</scope>
    <source>
        <strain evidence="21 22">PCC 7113</strain>
    </source>
</reference>
<evidence type="ECO:0000313" key="21">
    <source>
        <dbReference type="EMBL" id="AFZ17653.1"/>
    </source>
</evidence>
<dbReference type="SMART" id="SM00044">
    <property type="entry name" value="CYCc"/>
    <property type="match status" value="1"/>
</dbReference>
<dbReference type="InterPro" id="IPR001610">
    <property type="entry name" value="PAC"/>
</dbReference>
<evidence type="ECO:0000256" key="9">
    <source>
        <dbReference type="ARBA" id="ARBA00022842"/>
    </source>
</evidence>
<dbReference type="InterPro" id="IPR000700">
    <property type="entry name" value="PAS-assoc_C"/>
</dbReference>
<dbReference type="OrthoDB" id="456159at2"/>
<feature type="domain" description="PAS" evidence="18">
    <location>
        <begin position="439"/>
        <end position="509"/>
    </location>
</feature>
<dbReference type="GO" id="GO:0006355">
    <property type="term" value="P:regulation of DNA-templated transcription"/>
    <property type="evidence" value="ECO:0007669"/>
    <property type="project" value="InterPro"/>
</dbReference>
<dbReference type="PROSITE" id="PS50112">
    <property type="entry name" value="PAS"/>
    <property type="match status" value="2"/>
</dbReference>
<dbReference type="CDD" id="cd00130">
    <property type="entry name" value="PAS"/>
    <property type="match status" value="2"/>
</dbReference>
<evidence type="ECO:0000256" key="5">
    <source>
        <dbReference type="ARBA" id="ARBA00022692"/>
    </source>
</evidence>
<feature type="domain" description="Guanylate cyclase" evidence="20">
    <location>
        <begin position="599"/>
        <end position="726"/>
    </location>
</feature>
<feature type="domain" description="PAC" evidence="19">
    <location>
        <begin position="216"/>
        <end position="268"/>
    </location>
</feature>
<evidence type="ECO:0000256" key="3">
    <source>
        <dbReference type="ARBA" id="ARBA00012201"/>
    </source>
</evidence>
<dbReference type="InterPro" id="IPR001054">
    <property type="entry name" value="A/G_cyclase"/>
</dbReference>
<dbReference type="InterPro" id="IPR029016">
    <property type="entry name" value="GAF-like_dom_sf"/>
</dbReference>
<keyword evidence="5" id="KW-0812">Transmembrane</keyword>
<evidence type="ECO:0000259" key="19">
    <source>
        <dbReference type="PROSITE" id="PS50113"/>
    </source>
</evidence>
<evidence type="ECO:0000256" key="12">
    <source>
        <dbReference type="ARBA" id="ARBA00023136"/>
    </source>
</evidence>
<keyword evidence="9" id="KW-0460">Magnesium</keyword>
<keyword evidence="13 17" id="KW-0456">Lyase</keyword>
<dbReference type="PROSITE" id="PS00452">
    <property type="entry name" value="GUANYLATE_CYCLASE_1"/>
    <property type="match status" value="1"/>
</dbReference>
<dbReference type="EMBL" id="CP003630">
    <property type="protein sequence ID" value="AFZ17653.1"/>
    <property type="molecule type" value="Genomic_DNA"/>
</dbReference>
<dbReference type="InterPro" id="IPR000014">
    <property type="entry name" value="PAS"/>
</dbReference>
<evidence type="ECO:0000256" key="7">
    <source>
        <dbReference type="ARBA" id="ARBA00022741"/>
    </source>
</evidence>
<dbReference type="Proteomes" id="UP000010471">
    <property type="component" value="Chromosome"/>
</dbReference>
<dbReference type="SUPFAM" id="SSF55781">
    <property type="entry name" value="GAF domain-like"/>
    <property type="match status" value="1"/>
</dbReference>
<keyword evidence="22" id="KW-1185">Reference proteome</keyword>
<comment type="subcellular location">
    <subcellularLocation>
        <location evidence="2">Membrane</location>
    </subcellularLocation>
</comment>
<evidence type="ECO:0000256" key="6">
    <source>
        <dbReference type="ARBA" id="ARBA00022723"/>
    </source>
</evidence>
<evidence type="ECO:0000259" key="20">
    <source>
        <dbReference type="PROSITE" id="PS50125"/>
    </source>
</evidence>
<keyword evidence="12" id="KW-0472">Membrane</keyword>
<organism evidence="21 22">
    <name type="scientific">Allocoleopsis franciscana PCC 7113</name>
    <dbReference type="NCBI Taxonomy" id="1173027"/>
    <lineage>
        <taxon>Bacteria</taxon>
        <taxon>Bacillati</taxon>
        <taxon>Cyanobacteriota</taxon>
        <taxon>Cyanophyceae</taxon>
        <taxon>Coleofasciculales</taxon>
        <taxon>Coleofasciculaceae</taxon>
        <taxon>Allocoleopsis</taxon>
        <taxon>Allocoleopsis franciscana</taxon>
    </lineage>
</organism>
<dbReference type="KEGG" id="mic:Mic7113_1795"/>
<dbReference type="PROSITE" id="PS50113">
    <property type="entry name" value="PAC"/>
    <property type="match status" value="1"/>
</dbReference>
<evidence type="ECO:0000256" key="11">
    <source>
        <dbReference type="ARBA" id="ARBA00022998"/>
    </source>
</evidence>
<dbReference type="SMART" id="SM00091">
    <property type="entry name" value="PAS"/>
    <property type="match status" value="2"/>
</dbReference>
<sequence length="781" mass="87427">MSSLLNKLLSLLTIRRKEYLTIDRDFNILETSMGIQRFAESPEEVTKGQDVRLGFPELLGLEETLLDILEGRQMNFEIQAIARSSEQGNPIYIDICIIKNYLDEDSNHYLIIFLEEVTERMILEQNLVQSSNEKSLLLSALTASKAYIETIIVSIAEALIVTTPSGMIKTINRATQYLFGYSEEELIGQPLSILTCEDGVLLAATQSPLLFQETLNVVEVICKTKTGEKLAIAFSCSAIQTDVEGVQNYIYVGRDVTERQRSQKRLAVQYATTRILSESATPSEAIPKILQAIGENLLWDLGECWTVEVHNSTPQLRCLDTWVRPSLSISELIEKSRQTILVPTVGLVGHVWDIASGYWSFDIVEDIHFLRSEQAAIAGLQGAFAVPIQSDGEVLGVITFFSCEKQPRDEFLLQVMVGIGSQVGQFIKRKQAEAALAESEERYRDLFENATDLIQSCDLKGQFLYVNRAWRETLGYSEAQVYRMNLFDILHPDCKASFLESLSLAIGGEKIDQIQAAFISQNGTKISVEGNINCKFVEGKPVATRAIFRDITQRLQAEQALRYQQAQTERLLLNILPEPIADRLKHDTRTIAEDFAEVSVMFADIVGFTQIAARLRPIELINLLNQVFSAFDRLSEKHGLEKIKTVGDAYMVVGGLPVRRADHAVAIAEMALDMQAAISQFRQETGKEFNIRIGINTGPVVAGVIGIKKFSYDLWGDTVNIASRMESHGVPGKIHVTAVTYERLQEQYLFEKRGVIPVKGKGEMTTYFLKGRKSTFSEDAL</sequence>
<dbReference type="AlphaFoldDB" id="K9WBQ7"/>
<dbReference type="InterPro" id="IPR013767">
    <property type="entry name" value="PAS_fold"/>
</dbReference>
<dbReference type="Gene3D" id="3.30.70.1230">
    <property type="entry name" value="Nucleotide cyclase"/>
    <property type="match status" value="1"/>
</dbReference>
<evidence type="ECO:0000256" key="1">
    <source>
        <dbReference type="ARBA" id="ARBA00001593"/>
    </source>
</evidence>
<gene>
    <name evidence="21" type="ORF">Mic7113_1795</name>
</gene>
<dbReference type="NCBIfam" id="TIGR00229">
    <property type="entry name" value="sensory_box"/>
    <property type="match status" value="2"/>
</dbReference>
<evidence type="ECO:0000259" key="18">
    <source>
        <dbReference type="PROSITE" id="PS50112"/>
    </source>
</evidence>
<dbReference type="FunFam" id="3.30.70.1230:FF:000033">
    <property type="entry name" value="Adenylate cyclase"/>
    <property type="match status" value="1"/>
</dbReference>
<dbReference type="Gene3D" id="3.30.450.20">
    <property type="entry name" value="PAS domain"/>
    <property type="match status" value="2"/>
</dbReference>
<dbReference type="SUPFAM" id="SSF55073">
    <property type="entry name" value="Nucleotide cyclase"/>
    <property type="match status" value="1"/>
</dbReference>
<dbReference type="RefSeq" id="WP_015181805.1">
    <property type="nucleotide sequence ID" value="NC_019738.1"/>
</dbReference>
<dbReference type="Gene3D" id="3.30.450.40">
    <property type="match status" value="1"/>
</dbReference>
<evidence type="ECO:0000313" key="22">
    <source>
        <dbReference type="Proteomes" id="UP000010471"/>
    </source>
</evidence>
<feature type="domain" description="PAS" evidence="18">
    <location>
        <begin position="144"/>
        <end position="189"/>
    </location>
</feature>
<evidence type="ECO:0000256" key="4">
    <source>
        <dbReference type="ARBA" id="ARBA00021420"/>
    </source>
</evidence>
<dbReference type="InterPro" id="IPR035965">
    <property type="entry name" value="PAS-like_dom_sf"/>
</dbReference>
<dbReference type="eggNOG" id="COG2114">
    <property type="taxonomic scope" value="Bacteria"/>
</dbReference>
<dbReference type="STRING" id="1173027.Mic7113_1795"/>
<accession>K9WBQ7</accession>
<dbReference type="PATRIC" id="fig|1173027.3.peg.1983"/>
<dbReference type="InterPro" id="IPR018297">
    <property type="entry name" value="A/G_cyclase_CS"/>
</dbReference>
<comment type="similarity">
    <text evidence="17">Belongs to the adenylyl cyclase class-4/guanylyl cyclase family.</text>
</comment>
<keyword evidence="6" id="KW-0479">Metal-binding</keyword>
<dbReference type="SUPFAM" id="SSF55785">
    <property type="entry name" value="PYP-like sensor domain (PAS domain)"/>
    <property type="match status" value="2"/>
</dbReference>
<evidence type="ECO:0000256" key="13">
    <source>
        <dbReference type="ARBA" id="ARBA00023239"/>
    </source>
</evidence>
<dbReference type="GO" id="GO:0004016">
    <property type="term" value="F:adenylate cyclase activity"/>
    <property type="evidence" value="ECO:0007669"/>
    <property type="project" value="UniProtKB-EC"/>
</dbReference>
<dbReference type="InterPro" id="IPR050401">
    <property type="entry name" value="Cyclic_nucleotide_synthase"/>
</dbReference>
<evidence type="ECO:0000256" key="16">
    <source>
        <dbReference type="ARBA" id="ARBA00064436"/>
    </source>
</evidence>
<evidence type="ECO:0000256" key="2">
    <source>
        <dbReference type="ARBA" id="ARBA00004370"/>
    </source>
</evidence>
<dbReference type="GO" id="GO:0046872">
    <property type="term" value="F:metal ion binding"/>
    <property type="evidence" value="ECO:0007669"/>
    <property type="project" value="UniProtKB-KW"/>
</dbReference>
<dbReference type="PANTHER" id="PTHR11920:SF335">
    <property type="entry name" value="GUANYLATE CYCLASE"/>
    <property type="match status" value="1"/>
</dbReference>
<dbReference type="eggNOG" id="COG2202">
    <property type="taxonomic scope" value="Bacteria"/>
</dbReference>
<comment type="subunit">
    <text evidence="16">Homodimer. Can also exist as monomer.</text>
</comment>
<dbReference type="SMART" id="SM00086">
    <property type="entry name" value="PAC"/>
    <property type="match status" value="2"/>
</dbReference>